<reference evidence="1" key="1">
    <citation type="submission" date="2017-02" db="UniProtKB">
        <authorList>
            <consortium name="WormBaseParasite"/>
        </authorList>
    </citation>
    <scope>IDENTIFICATION</scope>
</reference>
<dbReference type="WBParaSite" id="TTAC_0000434801-mRNA-1">
    <property type="protein sequence ID" value="TTAC_0000434801-mRNA-1"/>
    <property type="gene ID" value="TTAC_0000434801"/>
</dbReference>
<sequence length="93" mass="10905">LLIIKEEIIYRIPIILDITRIDETKRDKNDPNERRLSLPATNENEICVMMKTCAAKNLEDALKELFQYRDWVKILAASPLPDQVRRGEICCEF</sequence>
<protein>
    <submittedName>
        <fullName evidence="1">Ras-associating domain-containing protein</fullName>
    </submittedName>
</protein>
<accession>A0A0R3WUA8</accession>
<name>A0A0R3WUA8_HYDTA</name>
<dbReference type="AlphaFoldDB" id="A0A0R3WUA8"/>
<organism evidence="1">
    <name type="scientific">Hydatigena taeniaeformis</name>
    <name type="common">Feline tapeworm</name>
    <name type="synonym">Taenia taeniaeformis</name>
    <dbReference type="NCBI Taxonomy" id="6205"/>
    <lineage>
        <taxon>Eukaryota</taxon>
        <taxon>Metazoa</taxon>
        <taxon>Spiralia</taxon>
        <taxon>Lophotrochozoa</taxon>
        <taxon>Platyhelminthes</taxon>
        <taxon>Cestoda</taxon>
        <taxon>Eucestoda</taxon>
        <taxon>Cyclophyllidea</taxon>
        <taxon>Taeniidae</taxon>
        <taxon>Hydatigera</taxon>
    </lineage>
</organism>
<proteinExistence type="predicted"/>
<evidence type="ECO:0000313" key="1">
    <source>
        <dbReference type="WBParaSite" id="TTAC_0000434801-mRNA-1"/>
    </source>
</evidence>